<name>A0A2J6S751_HYAVF</name>
<gene>
    <name evidence="2" type="ORF">L207DRAFT_577447</name>
</gene>
<dbReference type="Proteomes" id="UP000235786">
    <property type="component" value="Unassembled WGS sequence"/>
</dbReference>
<dbReference type="OrthoDB" id="3505248at2759"/>
<protein>
    <submittedName>
        <fullName evidence="2">Uncharacterized protein</fullName>
    </submittedName>
</protein>
<feature type="region of interest" description="Disordered" evidence="1">
    <location>
        <begin position="382"/>
        <end position="408"/>
    </location>
</feature>
<keyword evidence="3" id="KW-1185">Reference proteome</keyword>
<dbReference type="EMBL" id="KZ613939">
    <property type="protein sequence ID" value="PMD46598.1"/>
    <property type="molecule type" value="Genomic_DNA"/>
</dbReference>
<feature type="compositionally biased region" description="Acidic residues" evidence="1">
    <location>
        <begin position="392"/>
        <end position="402"/>
    </location>
</feature>
<dbReference type="AlphaFoldDB" id="A0A2J6S751"/>
<evidence type="ECO:0000313" key="2">
    <source>
        <dbReference type="EMBL" id="PMD46598.1"/>
    </source>
</evidence>
<organism evidence="2 3">
    <name type="scientific">Hyaloscypha variabilis (strain UAMH 11265 / GT02V1 / F)</name>
    <name type="common">Meliniomyces variabilis</name>
    <dbReference type="NCBI Taxonomy" id="1149755"/>
    <lineage>
        <taxon>Eukaryota</taxon>
        <taxon>Fungi</taxon>
        <taxon>Dikarya</taxon>
        <taxon>Ascomycota</taxon>
        <taxon>Pezizomycotina</taxon>
        <taxon>Leotiomycetes</taxon>
        <taxon>Helotiales</taxon>
        <taxon>Hyaloscyphaceae</taxon>
        <taxon>Hyaloscypha</taxon>
        <taxon>Hyaloscypha variabilis</taxon>
    </lineage>
</organism>
<proteinExistence type="predicted"/>
<reference evidence="2 3" key="1">
    <citation type="submission" date="2016-04" db="EMBL/GenBank/DDBJ databases">
        <title>A degradative enzymes factory behind the ericoid mycorrhizal symbiosis.</title>
        <authorList>
            <consortium name="DOE Joint Genome Institute"/>
            <person name="Martino E."/>
            <person name="Morin E."/>
            <person name="Grelet G."/>
            <person name="Kuo A."/>
            <person name="Kohler A."/>
            <person name="Daghino S."/>
            <person name="Barry K."/>
            <person name="Choi C."/>
            <person name="Cichocki N."/>
            <person name="Clum A."/>
            <person name="Copeland A."/>
            <person name="Hainaut M."/>
            <person name="Haridas S."/>
            <person name="Labutti K."/>
            <person name="Lindquist E."/>
            <person name="Lipzen A."/>
            <person name="Khouja H.-R."/>
            <person name="Murat C."/>
            <person name="Ohm R."/>
            <person name="Olson A."/>
            <person name="Spatafora J."/>
            <person name="Veneault-Fourrey C."/>
            <person name="Henrissat B."/>
            <person name="Grigoriev I."/>
            <person name="Martin F."/>
            <person name="Perotto S."/>
        </authorList>
    </citation>
    <scope>NUCLEOTIDE SEQUENCE [LARGE SCALE GENOMIC DNA]</scope>
    <source>
        <strain evidence="2 3">F</strain>
    </source>
</reference>
<accession>A0A2J6S751</accession>
<evidence type="ECO:0000313" key="3">
    <source>
        <dbReference type="Proteomes" id="UP000235786"/>
    </source>
</evidence>
<evidence type="ECO:0000256" key="1">
    <source>
        <dbReference type="SAM" id="MobiDB-lite"/>
    </source>
</evidence>
<sequence length="798" mass="92956">MDLPSQTTEKGGLERIKDLKIRGYEKYPFLAPYHAFIWYMKYDKRNVFFLNDDGERCVWRSGHIYLKYKNDRGPGWRPEWGVGYRLFYLRRYKIPMSYIDRPKGKELSLLVAHPSEKGWNLPRTHKRHFMKFPSEIKNLILEWALVPGSDIVRPLMVTSNWKTEWSAQRHNIIFSNKLRWVSLNQCDHICHSITFSRRHDEDGEFIEYREVERAAIDATCLRACRAFFDVGMKMLYSNNTFGFAMCNGSYHQSPPTLLHNEVLRPDPSKPNPVSDPRVLQLVQVGISEIQNQMDLTSLSGWVYYDPFLRFLHTIGPKKFPLIKSLEFSGLVKLHTCRWEVCKGKCDDDLVLSLELYIPVISSLLPNLEKLIIHACEDPLPADIQHSNPPNANDDDDDEENNTEDPPSYESRLQALLKNQIRRLPTIKSLEVFDEACNKVFFAELTMQWFKERTVRRAHKKLVADLAEHQAALVRQKIQHQILEEVLTAPHPESVQPSVISSNWGTKWNTPHFALGIWSDFDHLGKHNASMQLAWTPCQNQHGHYFEVRKGFRAPLDATILRTNRHFYRTGIDILYGRNNFTFNMVVTAWRASPPTLLPGDLLLRPNPGIPNRDHWAIKMNEAVQFIQSSVDSHQLPGYIYYDHFLRFLHFIGPKNATRLRTLEFRGFVKRHPCRDKFCAQKGEEFIHSIRFYTLFINKFCTGVEKIILHADEDTFYCYGGPVAVDDIAPPTHKEAMLPFLENELRTIQTLKVLEIVAINKVPDTSYAEPTIAWLKERHARQIREDREAEAKKKFADLV</sequence>